<name>A0ACD3AXW2_9AGAR</name>
<sequence length="509" mass="58086">MPRFPLPPEVLTLVFKYAITSIYLIDYSPLAGPYGGYYSDLRFRKGLLHVCRAWHEAAIQVLYEDVVFRRCIQIPMFLDTLAKAPYLGRVVKSIMILCPPPPDCEERFTGDIQKLYGCCPMATHIEYHPSFYNSHGPEGSRTKDFIPPISQNITHFTFGKCVPYAVVAICLEPVQGTLRSLSFVLGEDSQPIPANQKLSFPHLDTLAVVVHDYRHDQWNHLSRWEVTSLTHLTFFSLRGCAADEAMLELIKQSGQALRFLHIQTTSGLVQCYLDVCPNIEHLVIPENLGYFEFTKLIHPKIRWLDVWPLGLNLDIDDLSTLLDVNHLPSLQGVRTFHVSFYQFFQLPLVYPPDLHAKGGPQSNSEYDNLQLPLDLCACWIKREWLGYTFLHPLRHVVKHPDQVLDELLEKWCNQVGEHTGSNLEPQIPGMEKGKGLEDDDDPGDDWIPSEDDLGSDSSEGSDPNDVDDVEDITLEERGSLGHWYTSTGNLPIKYSTEDMVMRTHRHRFK</sequence>
<keyword evidence="2" id="KW-1185">Reference proteome</keyword>
<evidence type="ECO:0000313" key="2">
    <source>
        <dbReference type="Proteomes" id="UP000308600"/>
    </source>
</evidence>
<gene>
    <name evidence="1" type="ORF">BDN72DRAFT_528455</name>
</gene>
<reference evidence="1 2" key="1">
    <citation type="journal article" date="2019" name="Nat. Ecol. Evol.">
        <title>Megaphylogeny resolves global patterns of mushroom evolution.</title>
        <authorList>
            <person name="Varga T."/>
            <person name="Krizsan K."/>
            <person name="Foldi C."/>
            <person name="Dima B."/>
            <person name="Sanchez-Garcia M."/>
            <person name="Sanchez-Ramirez S."/>
            <person name="Szollosi G.J."/>
            <person name="Szarkandi J.G."/>
            <person name="Papp V."/>
            <person name="Albert L."/>
            <person name="Andreopoulos W."/>
            <person name="Angelini C."/>
            <person name="Antonin V."/>
            <person name="Barry K.W."/>
            <person name="Bougher N.L."/>
            <person name="Buchanan P."/>
            <person name="Buyck B."/>
            <person name="Bense V."/>
            <person name="Catcheside P."/>
            <person name="Chovatia M."/>
            <person name="Cooper J."/>
            <person name="Damon W."/>
            <person name="Desjardin D."/>
            <person name="Finy P."/>
            <person name="Geml J."/>
            <person name="Haridas S."/>
            <person name="Hughes K."/>
            <person name="Justo A."/>
            <person name="Karasinski D."/>
            <person name="Kautmanova I."/>
            <person name="Kiss B."/>
            <person name="Kocsube S."/>
            <person name="Kotiranta H."/>
            <person name="LaButti K.M."/>
            <person name="Lechner B.E."/>
            <person name="Liimatainen K."/>
            <person name="Lipzen A."/>
            <person name="Lukacs Z."/>
            <person name="Mihaltcheva S."/>
            <person name="Morgado L.N."/>
            <person name="Niskanen T."/>
            <person name="Noordeloos M.E."/>
            <person name="Ohm R.A."/>
            <person name="Ortiz-Santana B."/>
            <person name="Ovrebo C."/>
            <person name="Racz N."/>
            <person name="Riley R."/>
            <person name="Savchenko A."/>
            <person name="Shiryaev A."/>
            <person name="Soop K."/>
            <person name="Spirin V."/>
            <person name="Szebenyi C."/>
            <person name="Tomsovsky M."/>
            <person name="Tulloss R.E."/>
            <person name="Uehling J."/>
            <person name="Grigoriev I.V."/>
            <person name="Vagvolgyi C."/>
            <person name="Papp T."/>
            <person name="Martin F.M."/>
            <person name="Miettinen O."/>
            <person name="Hibbett D.S."/>
            <person name="Nagy L.G."/>
        </authorList>
    </citation>
    <scope>NUCLEOTIDE SEQUENCE [LARGE SCALE GENOMIC DNA]</scope>
    <source>
        <strain evidence="1 2">NL-1719</strain>
    </source>
</reference>
<evidence type="ECO:0000313" key="1">
    <source>
        <dbReference type="EMBL" id="TFK70611.1"/>
    </source>
</evidence>
<proteinExistence type="predicted"/>
<accession>A0ACD3AXW2</accession>
<organism evidence="1 2">
    <name type="scientific">Pluteus cervinus</name>
    <dbReference type="NCBI Taxonomy" id="181527"/>
    <lineage>
        <taxon>Eukaryota</taxon>
        <taxon>Fungi</taxon>
        <taxon>Dikarya</taxon>
        <taxon>Basidiomycota</taxon>
        <taxon>Agaricomycotina</taxon>
        <taxon>Agaricomycetes</taxon>
        <taxon>Agaricomycetidae</taxon>
        <taxon>Agaricales</taxon>
        <taxon>Pluteineae</taxon>
        <taxon>Pluteaceae</taxon>
        <taxon>Pluteus</taxon>
    </lineage>
</organism>
<dbReference type="Proteomes" id="UP000308600">
    <property type="component" value="Unassembled WGS sequence"/>
</dbReference>
<dbReference type="EMBL" id="ML208310">
    <property type="protein sequence ID" value="TFK70611.1"/>
    <property type="molecule type" value="Genomic_DNA"/>
</dbReference>
<protein>
    <submittedName>
        <fullName evidence="1">Uncharacterized protein</fullName>
    </submittedName>
</protein>